<dbReference type="PROSITE" id="PS51372">
    <property type="entry name" value="PRD_2"/>
    <property type="match status" value="2"/>
</dbReference>
<dbReference type="InterPro" id="IPR036634">
    <property type="entry name" value="PRD_sf"/>
</dbReference>
<evidence type="ECO:0000313" key="7">
    <source>
        <dbReference type="Proteomes" id="UP000322917"/>
    </source>
</evidence>
<dbReference type="Gene3D" id="1.10.1790.10">
    <property type="entry name" value="PRD domain"/>
    <property type="match status" value="1"/>
</dbReference>
<dbReference type="InterPro" id="IPR002178">
    <property type="entry name" value="PTS_EIIA_type-2_dom"/>
</dbReference>
<evidence type="ECO:0000259" key="4">
    <source>
        <dbReference type="PROSITE" id="PS51094"/>
    </source>
</evidence>
<dbReference type="AlphaFoldDB" id="A0A1M6NTU6"/>
<dbReference type="Pfam" id="PF00874">
    <property type="entry name" value="PRD"/>
    <property type="match status" value="1"/>
</dbReference>
<dbReference type="InterPro" id="IPR036388">
    <property type="entry name" value="WH-like_DNA-bd_sf"/>
</dbReference>
<dbReference type="Gene3D" id="1.10.10.10">
    <property type="entry name" value="Winged helix-like DNA-binding domain superfamily/Winged helix DNA-binding domain"/>
    <property type="match status" value="1"/>
</dbReference>
<feature type="domain" description="PTS EIIA type-2" evidence="4">
    <location>
        <begin position="519"/>
        <end position="658"/>
    </location>
</feature>
<evidence type="ECO:0000259" key="5">
    <source>
        <dbReference type="PROSITE" id="PS51372"/>
    </source>
</evidence>
<dbReference type="InterPro" id="IPR011608">
    <property type="entry name" value="PRD"/>
</dbReference>
<evidence type="ECO:0000256" key="2">
    <source>
        <dbReference type="ARBA" id="ARBA00023015"/>
    </source>
</evidence>
<gene>
    <name evidence="6" type="ORF">SAMN02745170_03866</name>
</gene>
<organism evidence="6 7">
    <name type="scientific">Propionispora hippei DSM 15287</name>
    <dbReference type="NCBI Taxonomy" id="1123003"/>
    <lineage>
        <taxon>Bacteria</taxon>
        <taxon>Bacillati</taxon>
        <taxon>Bacillota</taxon>
        <taxon>Negativicutes</taxon>
        <taxon>Selenomonadales</taxon>
        <taxon>Sporomusaceae</taxon>
        <taxon>Propionispora</taxon>
    </lineage>
</organism>
<feature type="domain" description="PRD" evidence="5">
    <location>
        <begin position="314"/>
        <end position="421"/>
    </location>
</feature>
<dbReference type="GO" id="GO:0006355">
    <property type="term" value="P:regulation of DNA-templated transcription"/>
    <property type="evidence" value="ECO:0007669"/>
    <property type="project" value="InterPro"/>
</dbReference>
<dbReference type="SUPFAM" id="SSF55804">
    <property type="entry name" value="Phoshotransferase/anion transport protein"/>
    <property type="match status" value="1"/>
</dbReference>
<dbReference type="PROSITE" id="PS51094">
    <property type="entry name" value="PTS_EIIA_TYPE_2"/>
    <property type="match status" value="1"/>
</dbReference>
<keyword evidence="7" id="KW-1185">Reference proteome</keyword>
<proteinExistence type="predicted"/>
<reference evidence="6 7" key="1">
    <citation type="submission" date="2016-11" db="EMBL/GenBank/DDBJ databases">
        <authorList>
            <person name="Varghese N."/>
            <person name="Submissions S."/>
        </authorList>
    </citation>
    <scope>NUCLEOTIDE SEQUENCE [LARGE SCALE GENOMIC DNA]</scope>
    <source>
        <strain evidence="6 7">DSM 15287</strain>
    </source>
</reference>
<dbReference type="EMBL" id="FQZD01000058">
    <property type="protein sequence ID" value="SHJ99080.1"/>
    <property type="molecule type" value="Genomic_DNA"/>
</dbReference>
<accession>A0A1M6NTU6</accession>
<evidence type="ECO:0000313" key="6">
    <source>
        <dbReference type="EMBL" id="SHJ99080.1"/>
    </source>
</evidence>
<dbReference type="Pfam" id="PF00359">
    <property type="entry name" value="PTS_EIIA_2"/>
    <property type="match status" value="1"/>
</dbReference>
<evidence type="ECO:0000256" key="3">
    <source>
        <dbReference type="ARBA" id="ARBA00023163"/>
    </source>
</evidence>
<dbReference type="InterPro" id="IPR016152">
    <property type="entry name" value="PTrfase/Anion_transptr"/>
</dbReference>
<dbReference type="PANTHER" id="PTHR30185:SF18">
    <property type="entry name" value="TRANSCRIPTIONAL REGULATOR MTLR"/>
    <property type="match status" value="1"/>
</dbReference>
<dbReference type="CDD" id="cd00133">
    <property type="entry name" value="PTS_IIB"/>
    <property type="match status" value="1"/>
</dbReference>
<keyword evidence="2" id="KW-0805">Transcription regulation</keyword>
<dbReference type="Proteomes" id="UP000322917">
    <property type="component" value="Unassembled WGS sequence"/>
</dbReference>
<evidence type="ECO:0000256" key="1">
    <source>
        <dbReference type="ARBA" id="ARBA00022737"/>
    </source>
</evidence>
<name>A0A1M6NTU6_9FIRM</name>
<dbReference type="PROSITE" id="PS00372">
    <property type="entry name" value="PTS_EIIA_TYPE_2_HIS"/>
    <property type="match status" value="1"/>
</dbReference>
<dbReference type="PANTHER" id="PTHR30185">
    <property type="entry name" value="CRYPTIC BETA-GLUCOSIDE BGL OPERON ANTITERMINATOR"/>
    <property type="match status" value="1"/>
</dbReference>
<dbReference type="SUPFAM" id="SSF63520">
    <property type="entry name" value="PTS-regulatory domain, PRD"/>
    <property type="match status" value="2"/>
</dbReference>
<dbReference type="Gene3D" id="3.40.930.10">
    <property type="entry name" value="Mannitol-specific EII, Chain A"/>
    <property type="match status" value="1"/>
</dbReference>
<dbReference type="InterPro" id="IPR050661">
    <property type="entry name" value="BglG_antiterminators"/>
</dbReference>
<keyword evidence="3" id="KW-0804">Transcription</keyword>
<protein>
    <submittedName>
        <fullName evidence="6">Transcriptional antiterminator</fullName>
    </submittedName>
</protein>
<feature type="domain" description="PRD" evidence="5">
    <location>
        <begin position="208"/>
        <end position="310"/>
    </location>
</feature>
<sequence length="669" mass="77174">MSYGGDAMNVQLYKKIIKILLEHQQYIPVANIASQLDVSSKTVHNYLSEPAFYEMIRPCTIDKKQKLGIKLFGNETQRCELYEKLVLAEQTVYPPERMLALAEEAYILHTLFRAGAPCTVQSLADTLYKSKTSVHSVLERVSQWLCDRGIDLIKKEHVGIWIEGEEGKIRAAYRELCMQMKIAPPAVDEPTALPERLTKQNYLRLCFFFDREKIDALQQILSLGEVVLNNRFTENDFFKLLLKLSITLQRIRIKKFTTIDTTSLKNIHEYLAAQVIRSHMEEWFRMKIPDEELYEITRYLLVARKQKNSPVPIHEVLINENLTQQFILRISQFLQLDLTGDQELIYNLLLHLKPAIRRIKYGAKAENPLLDDIRHKYTSIYLAVMTSIEELELEEKIAFDANEIGYLCLHIAAAVNRRENGRYIRTCLVCDGGITLSKYLESLLQSHIGELKITRVCTSGELSYMNPEEFDLLLDETHLIKSEDAKLIQISALLEPDDITKIKSWIVGRHVLYARQAVSELQDKVLYVHDDLNSKEEVLTRYGNYLLEKGYVKPGYAESMLEREKRASTAMGRYVAVPHGSHTLVQVSSLVIVNLKHTICWDEFYVDLVFVLAINFSNIATNQYFFRRLYSIIKDETLISKIKKSADTQAIQALFLEAPAYVVDAEKNR</sequence>
<keyword evidence="1" id="KW-0677">Repeat</keyword>